<evidence type="ECO:0000313" key="1">
    <source>
        <dbReference type="EMBL" id="MBB4004823.1"/>
    </source>
</evidence>
<dbReference type="EMBL" id="JACIEM010000005">
    <property type="protein sequence ID" value="MBB4004823.1"/>
    <property type="molecule type" value="Genomic_DNA"/>
</dbReference>
<comment type="caution">
    <text evidence="1">The sequence shown here is derived from an EMBL/GenBank/DDBJ whole genome shotgun (WGS) entry which is preliminary data.</text>
</comment>
<dbReference type="Gene3D" id="3.40.50.150">
    <property type="entry name" value="Vaccinia Virus protein VP39"/>
    <property type="match status" value="1"/>
</dbReference>
<dbReference type="RefSeq" id="WP_183210391.1">
    <property type="nucleotide sequence ID" value="NZ_JAAAMM010000005.1"/>
</dbReference>
<sequence>MIKRAIKKAFRAMLPQRHDADGRPYYTREGGANAGLQSYYVENKAAIHRGHVPDRYRRIAGLVPGQRIIEFGSADGTQSLVLALAKDAVCGVELMDLQFEEAERLKSAWLALGRRVENCAFLQASILESTLLLNGYDTVLMSRVLYHLRSDIDGLMGDIAASDVKHVVLVGCPSRTERWRKLGETGDSMGKFAYYATPEGMSAILEKHGFKITTSLAGQDGNDPVVVGAR</sequence>
<dbReference type="AlphaFoldDB" id="A0A7W6HGM7"/>
<proteinExistence type="predicted"/>
<protein>
    <recommendedName>
        <fullName evidence="3">Methyltransferase family protein</fullName>
    </recommendedName>
</protein>
<accession>A0A7W6HGM7</accession>
<gene>
    <name evidence="1" type="ORF">GGR03_003918</name>
</gene>
<name>A0A7W6HGM7_9HYPH</name>
<evidence type="ECO:0008006" key="3">
    <source>
        <dbReference type="Google" id="ProtNLM"/>
    </source>
</evidence>
<keyword evidence="2" id="KW-1185">Reference proteome</keyword>
<evidence type="ECO:0000313" key="2">
    <source>
        <dbReference type="Proteomes" id="UP000588647"/>
    </source>
</evidence>
<dbReference type="InterPro" id="IPR029063">
    <property type="entry name" value="SAM-dependent_MTases_sf"/>
</dbReference>
<dbReference type="Proteomes" id="UP000588647">
    <property type="component" value="Unassembled WGS sequence"/>
</dbReference>
<dbReference type="SUPFAM" id="SSF53335">
    <property type="entry name" value="S-adenosyl-L-methionine-dependent methyltransferases"/>
    <property type="match status" value="1"/>
</dbReference>
<organism evidence="1 2">
    <name type="scientific">Aurantimonas endophytica</name>
    <dbReference type="NCBI Taxonomy" id="1522175"/>
    <lineage>
        <taxon>Bacteria</taxon>
        <taxon>Pseudomonadati</taxon>
        <taxon>Pseudomonadota</taxon>
        <taxon>Alphaproteobacteria</taxon>
        <taxon>Hyphomicrobiales</taxon>
        <taxon>Aurantimonadaceae</taxon>
        <taxon>Aurantimonas</taxon>
    </lineage>
</organism>
<reference evidence="1 2" key="1">
    <citation type="submission" date="2020-08" db="EMBL/GenBank/DDBJ databases">
        <title>Genomic Encyclopedia of Type Strains, Phase IV (KMG-IV): sequencing the most valuable type-strain genomes for metagenomic binning, comparative biology and taxonomic classification.</title>
        <authorList>
            <person name="Goeker M."/>
        </authorList>
    </citation>
    <scope>NUCLEOTIDE SEQUENCE [LARGE SCALE GENOMIC DNA]</scope>
    <source>
        <strain evidence="1 2">DSM 103570</strain>
    </source>
</reference>